<reference evidence="3 4" key="1">
    <citation type="submission" date="2019-02" db="EMBL/GenBank/DDBJ databases">
        <title>Genome sequencing of the rare red list fungi Bondarzewia mesenterica.</title>
        <authorList>
            <person name="Buettner E."/>
            <person name="Kellner H."/>
        </authorList>
    </citation>
    <scope>NUCLEOTIDE SEQUENCE [LARGE SCALE GENOMIC DNA]</scope>
    <source>
        <strain evidence="3 4">DSM 108281</strain>
    </source>
</reference>
<evidence type="ECO:0000313" key="4">
    <source>
        <dbReference type="Proteomes" id="UP000310158"/>
    </source>
</evidence>
<dbReference type="Proteomes" id="UP000310158">
    <property type="component" value="Unassembled WGS sequence"/>
</dbReference>
<dbReference type="OrthoDB" id="3349377at2759"/>
<sequence length="298" mass="33395">MSSFLQPLLDKLISAYSDHQKAVSTSGQFCDSFTLNRYLNLFSRIFNTTMYFLPKPSHKIWDGSFHNSCYYWIGYFETGTGSAALFIADIVLVIRLWAIYGKNRVLLVGMMSLLLLTAISSVAVVGVQSQNVVGSKEPIPGIHMCIVLSKVNILYAYWIPVVIFEGVAFLLAAYKVLQYPKNQGGVWKGTLMVQLIFRDSCIYFTLMFIISLTNAMIYRFGRPGLYDVATGPSTALFSIIITRMLINLRKQGKPNTEGEHAAELSTLHFRPRPHISRHSLSDTPSSILPLSISNNQTD</sequence>
<feature type="transmembrane region" description="Helical" evidence="2">
    <location>
        <begin position="195"/>
        <end position="218"/>
    </location>
</feature>
<keyword evidence="4" id="KW-1185">Reference proteome</keyword>
<feature type="compositionally biased region" description="Polar residues" evidence="1">
    <location>
        <begin position="281"/>
        <end position="298"/>
    </location>
</feature>
<dbReference type="EMBL" id="SGPL01000306">
    <property type="protein sequence ID" value="THH14047.1"/>
    <property type="molecule type" value="Genomic_DNA"/>
</dbReference>
<comment type="caution">
    <text evidence="3">The sequence shown here is derived from an EMBL/GenBank/DDBJ whole genome shotgun (WGS) entry which is preliminary data.</text>
</comment>
<dbReference type="AlphaFoldDB" id="A0A4S4LQ63"/>
<evidence type="ECO:0008006" key="5">
    <source>
        <dbReference type="Google" id="ProtNLM"/>
    </source>
</evidence>
<name>A0A4S4LQ63_9AGAM</name>
<accession>A0A4S4LQ63</accession>
<feature type="transmembrane region" description="Helical" evidence="2">
    <location>
        <begin position="224"/>
        <end position="246"/>
    </location>
</feature>
<feature type="region of interest" description="Disordered" evidence="1">
    <location>
        <begin position="277"/>
        <end position="298"/>
    </location>
</feature>
<gene>
    <name evidence="3" type="ORF">EW146_g6240</name>
</gene>
<keyword evidence="2" id="KW-1133">Transmembrane helix</keyword>
<organism evidence="3 4">
    <name type="scientific">Bondarzewia mesenterica</name>
    <dbReference type="NCBI Taxonomy" id="1095465"/>
    <lineage>
        <taxon>Eukaryota</taxon>
        <taxon>Fungi</taxon>
        <taxon>Dikarya</taxon>
        <taxon>Basidiomycota</taxon>
        <taxon>Agaricomycotina</taxon>
        <taxon>Agaricomycetes</taxon>
        <taxon>Russulales</taxon>
        <taxon>Bondarzewiaceae</taxon>
        <taxon>Bondarzewia</taxon>
    </lineage>
</organism>
<keyword evidence="2" id="KW-0472">Membrane</keyword>
<keyword evidence="2" id="KW-0812">Transmembrane</keyword>
<evidence type="ECO:0000313" key="3">
    <source>
        <dbReference type="EMBL" id="THH14047.1"/>
    </source>
</evidence>
<feature type="transmembrane region" description="Helical" evidence="2">
    <location>
        <begin position="154"/>
        <end position="174"/>
    </location>
</feature>
<feature type="transmembrane region" description="Helical" evidence="2">
    <location>
        <begin position="80"/>
        <end position="98"/>
    </location>
</feature>
<evidence type="ECO:0000256" key="2">
    <source>
        <dbReference type="SAM" id="Phobius"/>
    </source>
</evidence>
<feature type="transmembrane region" description="Helical" evidence="2">
    <location>
        <begin position="105"/>
        <end position="127"/>
    </location>
</feature>
<proteinExistence type="predicted"/>
<protein>
    <recommendedName>
        <fullName evidence="5">G-protein coupled receptors family 1 profile domain-containing protein</fullName>
    </recommendedName>
</protein>
<evidence type="ECO:0000256" key="1">
    <source>
        <dbReference type="SAM" id="MobiDB-lite"/>
    </source>
</evidence>